<dbReference type="Pfam" id="PF13305">
    <property type="entry name" value="TetR_C_33"/>
    <property type="match status" value="1"/>
</dbReference>
<dbReference type="SUPFAM" id="SSF48498">
    <property type="entry name" value="Tetracyclin repressor-like, C-terminal domain"/>
    <property type="match status" value="1"/>
</dbReference>
<evidence type="ECO:0000313" key="7">
    <source>
        <dbReference type="EMBL" id="GLK52407.1"/>
    </source>
</evidence>
<sequence>MDTQQATPTRPRPRGRPGLTPEVREQALLTAGELLAEQGLKGMQARTIAARAGLSVGSIYKLFGDIDDLIRELNLRTYRDIEIHHSSALEASGLPPEAVFERALVLARAYIEFVVTQNARWMALLSFNRRQSGAAPKAYTETEDALFGIVEGVLEAGRGFEDPDFRRRAARTLWASVHGIVTMTLPNAALEDPVAEALEQASMMIGALIRDAAAQK</sequence>
<keyword evidence="2 4" id="KW-0238">DNA-binding</keyword>
<evidence type="ECO:0000259" key="6">
    <source>
        <dbReference type="PROSITE" id="PS50977"/>
    </source>
</evidence>
<dbReference type="PANTHER" id="PTHR30055">
    <property type="entry name" value="HTH-TYPE TRANSCRIPTIONAL REGULATOR RUTR"/>
    <property type="match status" value="1"/>
</dbReference>
<dbReference type="InterPro" id="IPR009057">
    <property type="entry name" value="Homeodomain-like_sf"/>
</dbReference>
<dbReference type="InterPro" id="IPR036271">
    <property type="entry name" value="Tet_transcr_reg_TetR-rel_C_sf"/>
</dbReference>
<keyword evidence="1" id="KW-0805">Transcription regulation</keyword>
<dbReference type="EMBL" id="BSFE01000004">
    <property type="protein sequence ID" value="GLK52407.1"/>
    <property type="molecule type" value="Genomic_DNA"/>
</dbReference>
<dbReference type="Pfam" id="PF00440">
    <property type="entry name" value="TetR_N"/>
    <property type="match status" value="1"/>
</dbReference>
<dbReference type="Proteomes" id="UP001143486">
    <property type="component" value="Unassembled WGS sequence"/>
</dbReference>
<dbReference type="Gene3D" id="1.10.357.10">
    <property type="entry name" value="Tetracycline Repressor, domain 2"/>
    <property type="match status" value="1"/>
</dbReference>
<dbReference type="PANTHER" id="PTHR30055:SF234">
    <property type="entry name" value="HTH-TYPE TRANSCRIPTIONAL REGULATOR BETI"/>
    <property type="match status" value="1"/>
</dbReference>
<feature type="region of interest" description="Disordered" evidence="5">
    <location>
        <begin position="1"/>
        <end position="20"/>
    </location>
</feature>
<dbReference type="GO" id="GO:0003700">
    <property type="term" value="F:DNA-binding transcription factor activity"/>
    <property type="evidence" value="ECO:0007669"/>
    <property type="project" value="TreeGrafter"/>
</dbReference>
<keyword evidence="8" id="KW-1185">Reference proteome</keyword>
<accession>A0A9W6MNT4</accession>
<evidence type="ECO:0000256" key="1">
    <source>
        <dbReference type="ARBA" id="ARBA00023015"/>
    </source>
</evidence>
<evidence type="ECO:0000256" key="2">
    <source>
        <dbReference type="ARBA" id="ARBA00023125"/>
    </source>
</evidence>
<reference evidence="7" key="2">
    <citation type="submission" date="2023-01" db="EMBL/GenBank/DDBJ databases">
        <authorList>
            <person name="Sun Q."/>
            <person name="Evtushenko L."/>
        </authorList>
    </citation>
    <scope>NUCLEOTIDE SEQUENCE</scope>
    <source>
        <strain evidence="7">VKM B-1513</strain>
    </source>
</reference>
<reference evidence="7" key="1">
    <citation type="journal article" date="2014" name="Int. J. Syst. Evol. Microbiol.">
        <title>Complete genome sequence of Corynebacterium casei LMG S-19264T (=DSM 44701T), isolated from a smear-ripened cheese.</title>
        <authorList>
            <consortium name="US DOE Joint Genome Institute (JGI-PGF)"/>
            <person name="Walter F."/>
            <person name="Albersmeier A."/>
            <person name="Kalinowski J."/>
            <person name="Ruckert C."/>
        </authorList>
    </citation>
    <scope>NUCLEOTIDE SEQUENCE</scope>
    <source>
        <strain evidence="7">VKM B-1513</strain>
    </source>
</reference>
<dbReference type="InterPro" id="IPR025996">
    <property type="entry name" value="MT1864/Rv1816-like_C"/>
</dbReference>
<dbReference type="InterPro" id="IPR050109">
    <property type="entry name" value="HTH-type_TetR-like_transc_reg"/>
</dbReference>
<dbReference type="GO" id="GO:0000976">
    <property type="term" value="F:transcription cis-regulatory region binding"/>
    <property type="evidence" value="ECO:0007669"/>
    <property type="project" value="TreeGrafter"/>
</dbReference>
<proteinExistence type="predicted"/>
<evidence type="ECO:0000313" key="8">
    <source>
        <dbReference type="Proteomes" id="UP001143486"/>
    </source>
</evidence>
<dbReference type="PROSITE" id="PS50977">
    <property type="entry name" value="HTH_TETR_2"/>
    <property type="match status" value="1"/>
</dbReference>
<feature type="DNA-binding region" description="H-T-H motif" evidence="4">
    <location>
        <begin position="44"/>
        <end position="63"/>
    </location>
</feature>
<dbReference type="RefSeq" id="WP_271186774.1">
    <property type="nucleotide sequence ID" value="NZ_BSFE01000004.1"/>
</dbReference>
<organism evidence="7 8">
    <name type="scientific">Maricaulis virginensis</name>
    <dbReference type="NCBI Taxonomy" id="144022"/>
    <lineage>
        <taxon>Bacteria</taxon>
        <taxon>Pseudomonadati</taxon>
        <taxon>Pseudomonadota</taxon>
        <taxon>Alphaproteobacteria</taxon>
        <taxon>Maricaulales</taxon>
        <taxon>Maricaulaceae</taxon>
        <taxon>Maricaulis</taxon>
    </lineage>
</organism>
<dbReference type="InterPro" id="IPR001647">
    <property type="entry name" value="HTH_TetR"/>
</dbReference>
<evidence type="ECO:0000256" key="4">
    <source>
        <dbReference type="PROSITE-ProRule" id="PRU00335"/>
    </source>
</evidence>
<dbReference type="AlphaFoldDB" id="A0A9W6MNT4"/>
<gene>
    <name evidence="7" type="ORF">GCM10017621_19150</name>
</gene>
<comment type="caution">
    <text evidence="7">The sequence shown here is derived from an EMBL/GenBank/DDBJ whole genome shotgun (WGS) entry which is preliminary data.</text>
</comment>
<feature type="domain" description="HTH tetR-type" evidence="6">
    <location>
        <begin position="21"/>
        <end position="81"/>
    </location>
</feature>
<evidence type="ECO:0000256" key="5">
    <source>
        <dbReference type="SAM" id="MobiDB-lite"/>
    </source>
</evidence>
<protein>
    <submittedName>
        <fullName evidence="7">TetR family transcriptional regulator</fullName>
    </submittedName>
</protein>
<keyword evidence="3" id="KW-0804">Transcription</keyword>
<evidence type="ECO:0000256" key="3">
    <source>
        <dbReference type="ARBA" id="ARBA00023163"/>
    </source>
</evidence>
<dbReference type="SUPFAM" id="SSF46689">
    <property type="entry name" value="Homeodomain-like"/>
    <property type="match status" value="1"/>
</dbReference>
<name>A0A9W6MNT4_9PROT</name>